<dbReference type="InterPro" id="IPR027589">
    <property type="entry name" value="Choice_anch_B"/>
</dbReference>
<accession>A0A919BCP9</accession>
<feature type="domain" description="Calx-beta" evidence="4">
    <location>
        <begin position="539"/>
        <end position="640"/>
    </location>
</feature>
<feature type="domain" description="Calx-beta" evidence="4">
    <location>
        <begin position="654"/>
        <end position="754"/>
    </location>
</feature>
<organism evidence="5 6">
    <name type="scientific">Thalassotalea marina</name>
    <dbReference type="NCBI Taxonomy" id="1673741"/>
    <lineage>
        <taxon>Bacteria</taxon>
        <taxon>Pseudomonadati</taxon>
        <taxon>Pseudomonadota</taxon>
        <taxon>Gammaproteobacteria</taxon>
        <taxon>Alteromonadales</taxon>
        <taxon>Colwelliaceae</taxon>
        <taxon>Thalassotalea</taxon>
    </lineage>
</organism>
<evidence type="ECO:0000256" key="1">
    <source>
        <dbReference type="ARBA" id="ARBA00022729"/>
    </source>
</evidence>
<reference evidence="5" key="1">
    <citation type="journal article" date="2014" name="Int. J. Syst. Evol. Microbiol.">
        <title>Complete genome sequence of Corynebacterium casei LMG S-19264T (=DSM 44701T), isolated from a smear-ripened cheese.</title>
        <authorList>
            <consortium name="US DOE Joint Genome Institute (JGI-PGF)"/>
            <person name="Walter F."/>
            <person name="Albersmeier A."/>
            <person name="Kalinowski J."/>
            <person name="Ruckert C."/>
        </authorList>
    </citation>
    <scope>NUCLEOTIDE SEQUENCE</scope>
    <source>
        <strain evidence="5">KCTC 42731</strain>
    </source>
</reference>
<keyword evidence="1" id="KW-0732">Signal</keyword>
<proteinExistence type="predicted"/>
<dbReference type="InterPro" id="IPR003644">
    <property type="entry name" value="Calx_beta"/>
</dbReference>
<name>A0A919BCP9_9GAMM</name>
<evidence type="ECO:0000313" key="6">
    <source>
        <dbReference type="Proteomes" id="UP000623842"/>
    </source>
</evidence>
<dbReference type="InterPro" id="IPR038081">
    <property type="entry name" value="CalX-like_sf"/>
</dbReference>
<dbReference type="PANTHER" id="PTHR38787:SF3">
    <property type="entry name" value="REGULATORY P DOMAIN-CONTAINING PROTEIN"/>
    <property type="match status" value="1"/>
</dbReference>
<dbReference type="PANTHER" id="PTHR38787">
    <property type="entry name" value="REGULATORY P DOMAIN-CONTAINING PROTEIN"/>
    <property type="match status" value="1"/>
</dbReference>
<dbReference type="SUPFAM" id="SSF141072">
    <property type="entry name" value="CalX-like"/>
    <property type="match status" value="2"/>
</dbReference>
<reference evidence="5" key="2">
    <citation type="submission" date="2020-09" db="EMBL/GenBank/DDBJ databases">
        <authorList>
            <person name="Sun Q."/>
            <person name="Kim S."/>
        </authorList>
    </citation>
    <scope>NUCLEOTIDE SEQUENCE</scope>
    <source>
        <strain evidence="5">KCTC 42731</strain>
    </source>
</reference>
<dbReference type="Gene3D" id="2.60.40.2030">
    <property type="match status" value="2"/>
</dbReference>
<dbReference type="SMART" id="SM00237">
    <property type="entry name" value="Calx_beta"/>
    <property type="match status" value="2"/>
</dbReference>
<dbReference type="SUPFAM" id="SSF49299">
    <property type="entry name" value="PKD domain"/>
    <property type="match status" value="1"/>
</dbReference>
<dbReference type="Pfam" id="PF08309">
    <property type="entry name" value="LVIVD"/>
    <property type="match status" value="2"/>
</dbReference>
<dbReference type="Gene3D" id="2.60.40.10">
    <property type="entry name" value="Immunoglobulins"/>
    <property type="match status" value="1"/>
</dbReference>
<dbReference type="GO" id="GO:0007154">
    <property type="term" value="P:cell communication"/>
    <property type="evidence" value="ECO:0007669"/>
    <property type="project" value="InterPro"/>
</dbReference>
<comment type="caution">
    <text evidence="5">The sequence shown here is derived from an EMBL/GenBank/DDBJ whole genome shotgun (WGS) entry which is preliminary data.</text>
</comment>
<dbReference type="GO" id="GO:0005576">
    <property type="term" value="C:extracellular region"/>
    <property type="evidence" value="ECO:0007669"/>
    <property type="project" value="TreeGrafter"/>
</dbReference>
<keyword evidence="2" id="KW-0677">Repeat</keyword>
<evidence type="ECO:0000259" key="4">
    <source>
        <dbReference type="SMART" id="SM00237"/>
    </source>
</evidence>
<dbReference type="Pfam" id="PF22352">
    <property type="entry name" value="K319L-like_PKD"/>
    <property type="match status" value="1"/>
</dbReference>
<dbReference type="NCBIfam" id="TIGR03501">
    <property type="entry name" value="GlyGly_CTERM"/>
    <property type="match status" value="1"/>
</dbReference>
<dbReference type="Proteomes" id="UP000623842">
    <property type="component" value="Unassembled WGS sequence"/>
</dbReference>
<dbReference type="Pfam" id="PF03160">
    <property type="entry name" value="Calx-beta"/>
    <property type="match status" value="2"/>
</dbReference>
<dbReference type="AlphaFoldDB" id="A0A919BCP9"/>
<evidence type="ECO:0000256" key="3">
    <source>
        <dbReference type="ARBA" id="ARBA00022837"/>
    </source>
</evidence>
<evidence type="ECO:0000256" key="2">
    <source>
        <dbReference type="ARBA" id="ARBA00022737"/>
    </source>
</evidence>
<evidence type="ECO:0000313" key="5">
    <source>
        <dbReference type="EMBL" id="GHF79895.1"/>
    </source>
</evidence>
<dbReference type="GO" id="GO:0016020">
    <property type="term" value="C:membrane"/>
    <property type="evidence" value="ECO:0007669"/>
    <property type="project" value="InterPro"/>
</dbReference>
<keyword evidence="3" id="KW-0106">Calcium</keyword>
<dbReference type="InterPro" id="IPR020008">
    <property type="entry name" value="GlyGly_CTERM"/>
</dbReference>
<sequence length="907" mass="97854">MALSLSSGVIAHSEHDKARFVAPNGKDEGRCDNALRPCSSIAYAVKQASKGDRVLLAAGQYDIASDEELFYLKSTLVPVLGGYNRYDHFQSQSPATNITSLSNVPNEMADELRQRGFKVLIDGKSIAKNKALSKKLDSYNKLSYSKSNVACEGGKADIYDCSNVDLLAHLSLDDMSTKPVEGNDIWGHVDLNNNREYAIMGIRNGAIVVDVTDPTNIKEVGTVTGVDSGWRDVKVYQFFDSSLNVWQAYAYVTSEGSRQGDVDHVTIIDLNSLPNSVSLVENSKVVNTAHNVYISNVDYTLNIPLPNQTASLQLVGANNVGGAFQNYSLSNPRSLSKSNNEYFGSGYTHDGSSININDARAQSDCGLSDGSCTVFLDFNEKEIKLWDISNPENSKQLSQISYNDVPVNNQYVHSGWGTDDQQYILVHDEFDEILGGLNSTVRIFSISDLNNPVQVGQWTGPTAAIDHNGFVRGNRYYMSNYTRGLTILDITDPTSPQEVGFFDTYPSFNNASFNGAWGVYPFLPSGNILVSDINSGLYVLKDNAKESAVGQFSFDSKQINTEQNVELTINVNRNGNTLTSATSVSYQVIPGSAKADDDYTLADGTINWAANDNDVKTVSINIAPEASADELPESFFIRLYNPTNGATLGQNSYATVNVAGRIDTGAGSFSSPEVKIAENAGARLIEVHRTGSSTGELSFTYETIAGTATSGEDFEEAAGQITWADGESDVKTISINVVNDDTEEDAETFTLSLNSIGDSRLGANPTVIITIADDEKNDAPNVTLPENFEANTSAQVSLTALVTDTDDDDMTYLWQQTAGSDVSLSNAESLTASFTAPTAAGQLTFSFTATDYRGAATTQSVTVTVVKPPEVITVTPKSSGGGGSMYLLGLLLLPLTWLRKKKQLSSQ</sequence>
<keyword evidence="6" id="KW-1185">Reference proteome</keyword>
<dbReference type="EMBL" id="BNCK01000001">
    <property type="protein sequence ID" value="GHF79895.1"/>
    <property type="molecule type" value="Genomic_DNA"/>
</dbReference>
<dbReference type="InterPro" id="IPR035986">
    <property type="entry name" value="PKD_dom_sf"/>
</dbReference>
<dbReference type="NCBIfam" id="TIGR04312">
    <property type="entry name" value="choice_anch_B"/>
    <property type="match status" value="1"/>
</dbReference>
<dbReference type="InterPro" id="IPR013211">
    <property type="entry name" value="LVIVD"/>
</dbReference>
<protein>
    <recommendedName>
        <fullName evidence="4">Calx-beta domain-containing protein</fullName>
    </recommendedName>
</protein>
<dbReference type="InterPro" id="IPR013783">
    <property type="entry name" value="Ig-like_fold"/>
</dbReference>
<gene>
    <name evidence="5" type="ORF">GCM10017161_03880</name>
</gene>